<keyword evidence="2" id="KW-1185">Reference proteome</keyword>
<evidence type="ECO:0008006" key="3">
    <source>
        <dbReference type="Google" id="ProtNLM"/>
    </source>
</evidence>
<dbReference type="HOGENOM" id="CLU_2479282_0_0_0"/>
<accession>Q1ISQ6</accession>
<dbReference type="RefSeq" id="WP_011521896.1">
    <property type="nucleotide sequence ID" value="NC_008009.1"/>
</dbReference>
<sequence length="87" mass="9371">MSKRNLGLLAVMFVLVLGMVWNGNAQAGRGASGAQRWEYLVEPVPTVAVGGGFMAPEKAMQEMNAHGAQGWELVLASHGMLVYKRAR</sequence>
<organism evidence="1 2">
    <name type="scientific">Koribacter versatilis (strain Ellin345)</name>
    <dbReference type="NCBI Taxonomy" id="204669"/>
    <lineage>
        <taxon>Bacteria</taxon>
        <taxon>Pseudomonadati</taxon>
        <taxon>Acidobacteriota</taxon>
        <taxon>Terriglobia</taxon>
        <taxon>Terriglobales</taxon>
        <taxon>Candidatus Korobacteraceae</taxon>
        <taxon>Candidatus Korobacter</taxon>
    </lineage>
</organism>
<dbReference type="EnsemblBacteria" id="ABF40094">
    <property type="protein sequence ID" value="ABF40094"/>
    <property type="gene ID" value="Acid345_1091"/>
</dbReference>
<dbReference type="EMBL" id="CP000360">
    <property type="protein sequence ID" value="ABF40094.1"/>
    <property type="molecule type" value="Genomic_DNA"/>
</dbReference>
<dbReference type="AlphaFoldDB" id="Q1ISQ6"/>
<dbReference type="KEGG" id="aba:Acid345_1091"/>
<name>Q1ISQ6_KORVE</name>
<dbReference type="OrthoDB" id="9799495at2"/>
<protein>
    <recommendedName>
        <fullName evidence="3">DUF4177 domain-containing protein</fullName>
    </recommendedName>
</protein>
<reference evidence="1 2" key="1">
    <citation type="journal article" date="2009" name="Appl. Environ. Microbiol.">
        <title>Three genomes from the phylum Acidobacteria provide insight into the lifestyles of these microorganisms in soils.</title>
        <authorList>
            <person name="Ward N.L."/>
            <person name="Challacombe J.F."/>
            <person name="Janssen P.H."/>
            <person name="Henrissat B."/>
            <person name="Coutinho P.M."/>
            <person name="Wu M."/>
            <person name="Xie G."/>
            <person name="Haft D.H."/>
            <person name="Sait M."/>
            <person name="Badger J."/>
            <person name="Barabote R.D."/>
            <person name="Bradley B."/>
            <person name="Brettin T.S."/>
            <person name="Brinkac L.M."/>
            <person name="Bruce D."/>
            <person name="Creasy T."/>
            <person name="Daugherty S.C."/>
            <person name="Davidsen T.M."/>
            <person name="DeBoy R.T."/>
            <person name="Detter J.C."/>
            <person name="Dodson R.J."/>
            <person name="Durkin A.S."/>
            <person name="Ganapathy A."/>
            <person name="Gwinn-Giglio M."/>
            <person name="Han C.S."/>
            <person name="Khouri H."/>
            <person name="Kiss H."/>
            <person name="Kothari S.P."/>
            <person name="Madupu R."/>
            <person name="Nelson K.E."/>
            <person name="Nelson W.C."/>
            <person name="Paulsen I."/>
            <person name="Penn K."/>
            <person name="Ren Q."/>
            <person name="Rosovitz M.J."/>
            <person name="Selengut J.D."/>
            <person name="Shrivastava S."/>
            <person name="Sullivan S.A."/>
            <person name="Tapia R."/>
            <person name="Thompson L.S."/>
            <person name="Watkins K.L."/>
            <person name="Yang Q."/>
            <person name="Yu C."/>
            <person name="Zafar N."/>
            <person name="Zhou L."/>
            <person name="Kuske C.R."/>
        </authorList>
    </citation>
    <scope>NUCLEOTIDE SEQUENCE [LARGE SCALE GENOMIC DNA]</scope>
    <source>
        <strain evidence="1 2">Ellin345</strain>
    </source>
</reference>
<evidence type="ECO:0000313" key="1">
    <source>
        <dbReference type="EMBL" id="ABF40094.1"/>
    </source>
</evidence>
<evidence type="ECO:0000313" key="2">
    <source>
        <dbReference type="Proteomes" id="UP000002432"/>
    </source>
</evidence>
<gene>
    <name evidence="1" type="ordered locus">Acid345_1091</name>
</gene>
<dbReference type="Proteomes" id="UP000002432">
    <property type="component" value="Chromosome"/>
</dbReference>
<proteinExistence type="predicted"/>